<evidence type="ECO:0000256" key="6">
    <source>
        <dbReference type="SAM" id="Coils"/>
    </source>
</evidence>
<proteinExistence type="inferred from homology"/>
<feature type="region of interest" description="Disordered" evidence="7">
    <location>
        <begin position="1"/>
        <end position="38"/>
    </location>
</feature>
<keyword evidence="3" id="KW-0221">Differentiation</keyword>
<evidence type="ECO:0000256" key="5">
    <source>
        <dbReference type="ARBA" id="ARBA00023089"/>
    </source>
</evidence>
<accession>A0A427AIE5</accession>
<dbReference type="Proteomes" id="UP000287651">
    <property type="component" value="Unassembled WGS sequence"/>
</dbReference>
<evidence type="ECO:0000256" key="7">
    <source>
        <dbReference type="SAM" id="MobiDB-lite"/>
    </source>
</evidence>
<keyword evidence="4 6" id="KW-0175">Coiled coil</keyword>
<sequence>MGSKGRIPPPHLRRPHPGPGLLHPDVYGPGIHPPPGAFPFDMLPPPEIMEQKLDAQHVEMQRLAMENQRFMATHSSLRHELAAAQQELQRLQTHMGVMQAEEEQQLRMLMDKITKMEADLKTSEPLKAELQQAHAEAQSLVAARQELISKGICRLKFSSSCRATYDYERKLRIDHYESLQVMEKNYVSMVREGHGPGSTVPYGGVVGSASAHTAQRGPEYDPSRGPSYDASRAAAYDTARGDSYEGHRGTGYEAFTTSRYDAPKGAGVVQGAVVAGNPPYGSAHAPPSYGVPPAYGSTQHATYGSGQASTAYGSSQGSRQTPAAYGSTQQATYGSGQTPTRAGGGYEAPRGVNTLRR</sequence>
<dbReference type="PANTHER" id="PTHR33405:SF4">
    <property type="entry name" value="PROTEIN FLX-LIKE 2"/>
    <property type="match status" value="1"/>
</dbReference>
<name>A0A427AIE5_ENSVE</name>
<dbReference type="AlphaFoldDB" id="A0A427AIE5"/>
<reference evidence="8 9" key="1">
    <citation type="journal article" date="2014" name="Agronomy (Basel)">
        <title>A Draft Genome Sequence for Ensete ventricosum, the Drought-Tolerant Tree Against Hunger.</title>
        <authorList>
            <person name="Harrison J."/>
            <person name="Moore K.A."/>
            <person name="Paszkiewicz K."/>
            <person name="Jones T."/>
            <person name="Grant M."/>
            <person name="Ambacheew D."/>
            <person name="Muzemil S."/>
            <person name="Studholme D.J."/>
        </authorList>
    </citation>
    <scope>NUCLEOTIDE SEQUENCE [LARGE SCALE GENOMIC DNA]</scope>
</reference>
<evidence type="ECO:0000313" key="8">
    <source>
        <dbReference type="EMBL" id="RRT75994.1"/>
    </source>
</evidence>
<keyword evidence="5" id="KW-0287">Flowering</keyword>
<feature type="coiled-coil region" evidence="6">
    <location>
        <begin position="74"/>
        <end position="150"/>
    </location>
</feature>
<evidence type="ECO:0000256" key="4">
    <source>
        <dbReference type="ARBA" id="ARBA00023054"/>
    </source>
</evidence>
<evidence type="ECO:0000256" key="2">
    <source>
        <dbReference type="ARBA" id="ARBA00022473"/>
    </source>
</evidence>
<feature type="region of interest" description="Disordered" evidence="7">
    <location>
        <begin position="207"/>
        <end position="230"/>
    </location>
</feature>
<dbReference type="EMBL" id="AMZH03002318">
    <property type="protein sequence ID" value="RRT75994.1"/>
    <property type="molecule type" value="Genomic_DNA"/>
</dbReference>
<evidence type="ECO:0008006" key="10">
    <source>
        <dbReference type="Google" id="ProtNLM"/>
    </source>
</evidence>
<organism evidence="8 9">
    <name type="scientific">Ensete ventricosum</name>
    <name type="common">Abyssinian banana</name>
    <name type="synonym">Musa ensete</name>
    <dbReference type="NCBI Taxonomy" id="4639"/>
    <lineage>
        <taxon>Eukaryota</taxon>
        <taxon>Viridiplantae</taxon>
        <taxon>Streptophyta</taxon>
        <taxon>Embryophyta</taxon>
        <taxon>Tracheophyta</taxon>
        <taxon>Spermatophyta</taxon>
        <taxon>Magnoliopsida</taxon>
        <taxon>Liliopsida</taxon>
        <taxon>Zingiberales</taxon>
        <taxon>Musaceae</taxon>
        <taxon>Ensete</taxon>
    </lineage>
</organism>
<feature type="region of interest" description="Disordered" evidence="7">
    <location>
        <begin position="300"/>
        <end position="357"/>
    </location>
</feature>
<keyword evidence="2" id="KW-0217">Developmental protein</keyword>
<comment type="similarity">
    <text evidence="1">Belongs to the FLX family.</text>
</comment>
<dbReference type="InterPro" id="IPR040353">
    <property type="entry name" value="FLX/FLX-like"/>
</dbReference>
<evidence type="ECO:0000256" key="1">
    <source>
        <dbReference type="ARBA" id="ARBA00005405"/>
    </source>
</evidence>
<evidence type="ECO:0000256" key="3">
    <source>
        <dbReference type="ARBA" id="ARBA00022782"/>
    </source>
</evidence>
<dbReference type="GO" id="GO:0030154">
    <property type="term" value="P:cell differentiation"/>
    <property type="evidence" value="ECO:0007669"/>
    <property type="project" value="UniProtKB-KW"/>
</dbReference>
<evidence type="ECO:0000313" key="9">
    <source>
        <dbReference type="Proteomes" id="UP000287651"/>
    </source>
</evidence>
<dbReference type="GO" id="GO:0009908">
    <property type="term" value="P:flower development"/>
    <property type="evidence" value="ECO:0007669"/>
    <property type="project" value="UniProtKB-KW"/>
</dbReference>
<feature type="compositionally biased region" description="Polar residues" evidence="7">
    <location>
        <begin position="300"/>
        <end position="340"/>
    </location>
</feature>
<comment type="caution">
    <text evidence="8">The sequence shown here is derived from an EMBL/GenBank/DDBJ whole genome shotgun (WGS) entry which is preliminary data.</text>
</comment>
<dbReference type="PANTHER" id="PTHR33405">
    <property type="entry name" value="PROTEIN FLX-LIKE 2"/>
    <property type="match status" value="1"/>
</dbReference>
<gene>
    <name evidence="8" type="ORF">B296_00011403</name>
</gene>
<protein>
    <recommendedName>
        <fullName evidence="10">Protein FLX-like 2</fullName>
    </recommendedName>
</protein>